<dbReference type="GO" id="GO:0005886">
    <property type="term" value="C:plasma membrane"/>
    <property type="evidence" value="ECO:0007669"/>
    <property type="project" value="UniProtKB-SubCell"/>
</dbReference>
<protein>
    <recommendedName>
        <fullName evidence="19">Cadherin domain-containing protein</fullName>
    </recommendedName>
</protein>
<dbReference type="Pfam" id="PF01049">
    <property type="entry name" value="CADH_Y-type_LIR"/>
    <property type="match status" value="1"/>
</dbReference>
<evidence type="ECO:0000256" key="8">
    <source>
        <dbReference type="ARBA" id="ARBA00022737"/>
    </source>
</evidence>
<dbReference type="FunFam" id="2.60.40.60:FF:000074">
    <property type="entry name" value="Desmoglein 4"/>
    <property type="match status" value="1"/>
</dbReference>
<keyword evidence="3" id="KW-1003">Cell membrane</keyword>
<dbReference type="CDD" id="cd11304">
    <property type="entry name" value="Cadherin_repeat"/>
    <property type="match status" value="4"/>
</dbReference>
<dbReference type="PANTHER" id="PTHR24025">
    <property type="entry name" value="DESMOGLEIN FAMILY MEMBER"/>
    <property type="match status" value="1"/>
</dbReference>
<feature type="domain" description="Cadherin" evidence="19">
    <location>
        <begin position="209"/>
        <end position="291"/>
    </location>
</feature>
<dbReference type="InterPro" id="IPR050971">
    <property type="entry name" value="Cadherin-domain_protein"/>
</dbReference>
<evidence type="ECO:0000256" key="17">
    <source>
        <dbReference type="RuleBase" id="RU004358"/>
    </source>
</evidence>
<keyword evidence="9 15" id="KW-0106">Calcium</keyword>
<name>A0A3M0KQ94_HIRRU</name>
<dbReference type="InterPro" id="IPR027397">
    <property type="entry name" value="Catenin-bd_sf"/>
</dbReference>
<evidence type="ECO:0000256" key="1">
    <source>
        <dbReference type="ARBA" id="ARBA00004251"/>
    </source>
</evidence>
<evidence type="ECO:0000256" key="18">
    <source>
        <dbReference type="SAM" id="MobiDB-lite"/>
    </source>
</evidence>
<feature type="domain" description="Cadherin" evidence="19">
    <location>
        <begin position="403"/>
        <end position="518"/>
    </location>
</feature>
<gene>
    <name evidence="20" type="ORF">DUI87_07654</name>
</gene>
<feature type="compositionally biased region" description="Gly residues" evidence="18">
    <location>
        <begin position="742"/>
        <end position="757"/>
    </location>
</feature>
<dbReference type="STRING" id="333673.A0A3M0KQ94"/>
<dbReference type="PRINTS" id="PR00205">
    <property type="entry name" value="CADHERIN"/>
</dbReference>
<evidence type="ECO:0000256" key="13">
    <source>
        <dbReference type="ARBA" id="ARBA00023136"/>
    </source>
</evidence>
<feature type="domain" description="Cadherin" evidence="19">
    <location>
        <begin position="519"/>
        <end position="627"/>
    </location>
</feature>
<dbReference type="GO" id="GO:0030057">
    <property type="term" value="C:desmosome"/>
    <property type="evidence" value="ECO:0007669"/>
    <property type="project" value="UniProtKB-SubCell"/>
</dbReference>
<dbReference type="InterPro" id="IPR009122">
    <property type="entry name" value="Desmosomal_cadherin"/>
</dbReference>
<feature type="domain" description="Cadherin" evidence="19">
    <location>
        <begin position="292"/>
        <end position="402"/>
    </location>
</feature>
<evidence type="ECO:0000256" key="10">
    <source>
        <dbReference type="ARBA" id="ARBA00022889"/>
    </source>
</evidence>
<comment type="function">
    <text evidence="17">A component of desmosome cell-cell junctions which are required for positive regulation of cellular adhesion. Involved in the interaction of plaque proteins and intermediate filaments mediating cell-cell adhesion.</text>
</comment>
<comment type="caution">
    <text evidence="20">The sequence shown here is derived from an EMBL/GenBank/DDBJ whole genome shotgun (WGS) entry which is preliminary data.</text>
</comment>
<evidence type="ECO:0000313" key="21">
    <source>
        <dbReference type="Proteomes" id="UP000269221"/>
    </source>
</evidence>
<evidence type="ECO:0000256" key="14">
    <source>
        <dbReference type="ARBA" id="ARBA00023180"/>
    </source>
</evidence>
<sequence>MFLETVMREMKNKKMIDNSQRGFIKGKSCLTNLMAFGSRVTKLVDKGRATDVIHPDLCKAFDTVYHNILVSKLERHEFDGWRPIAFTYLQHFFILLRAMILGLSVALSDLPYAENLREYHGLDTGLGEFLDCAVRPMSWEHESTTPWKEKVLLDFSTGFHVEVKEWDENGMARWKTFRRQKREWIKFAAACREGEDNSKRNPIARIRSDCEEDNPITYSISGVGIDRAPYGIFVVNPRTGEINITSIVDREVTPVFVIRCFAKHSVTGIDLEPPLELRVRVLDINDNPPVFAQTVFTGSVEESSMDNTLVMKIIATDADEPNHLNSKIAFKIESQEPSGPPMFIMNKYTGELHLANYLDREQHSSYTLVVKASDRDGAADGISSLCSCNVKVIDVNDNFPTLAQSSFSASISENSLSSELLRIQALDADEEFTDNWLAEFFFISGNEDNCFEIVTDRATNQGILRVIKELDFEHIRTHSLMIGVRNVAAFHHSVAHEYQIFGTPLTVEVKNLIEPPRFHPSSVVFSLAEGARVNYVVGTYTAMDEDTRTIASNVVYSIGRDPAAWFRINQNTGEITLNKVINRDSVYVVNGRYQAEVLAITRGVPRYTATGTIVLSIDGTNANCPTINTEMRKVCMHSPSVIISAKHRDGDLYATPFTFSIHGEPQTTWIIRRINDSSAELVGQNIDFYLYRIYVVVRDSQGRRCVRPHIIPVQACQCDSRNYCTSGATRIIIIGGGGGGEGGGGGTIGGGGGSTDGGGREEGGEQGGGDYGQTRPGGDYGDHTDWQGYTDGYDGGEDGYTASTDDGYAGNENYGRQFESNTTLSGAAIGLMFLGGLIFVYIYNNTYGGGGVVASGVEETTGVGYGTGTGYGTAGGISGTGEAKGSIGGTIKEYREGGVNMAFLDNYFSEKAFVYADEDEGRPANDCLLIYDHEGIGTPVGSVGCCSFIGEDTDETYLDTLGPKFKTLAEICLGKEIEPFPDVNPPWPGVNLSFPSPESDLNLPPPGTTIVVNGSAPMPPPVGTTTVVTENTYTSGATIQPPRPMPDPLLHGNMTVTETYTSSSPSLCVDPLRASNVVVTERVVGPASASDLRGMLDIPDLTEGSNVIVTERVIAPNSRLPASLSIPDLVDGSNVVVTERVFRPASGMPGSLINIPSELSNAHNVVVTERVVSGSGMSSLGGTSLGGANLGGLSSTGQMLSADSHLGQGMGTASPGTSRRRVTKYSTVQYSSQ</sequence>
<keyword evidence="6" id="KW-0479">Metal-binding</keyword>
<keyword evidence="11" id="KW-0965">Cell junction</keyword>
<dbReference type="SUPFAM" id="SSF49313">
    <property type="entry name" value="Cadherin-like"/>
    <property type="match status" value="4"/>
</dbReference>
<organism evidence="20 21">
    <name type="scientific">Hirundo rustica rustica</name>
    <dbReference type="NCBI Taxonomy" id="333673"/>
    <lineage>
        <taxon>Eukaryota</taxon>
        <taxon>Metazoa</taxon>
        <taxon>Chordata</taxon>
        <taxon>Craniata</taxon>
        <taxon>Vertebrata</taxon>
        <taxon>Euteleostomi</taxon>
        <taxon>Archelosauria</taxon>
        <taxon>Archosauria</taxon>
        <taxon>Dinosauria</taxon>
        <taxon>Saurischia</taxon>
        <taxon>Theropoda</taxon>
        <taxon>Coelurosauria</taxon>
        <taxon>Aves</taxon>
        <taxon>Neognathae</taxon>
        <taxon>Neoaves</taxon>
        <taxon>Telluraves</taxon>
        <taxon>Australaves</taxon>
        <taxon>Passeriformes</taxon>
        <taxon>Sylvioidea</taxon>
        <taxon>Hirundinidae</taxon>
        <taxon>Hirundo</taxon>
    </lineage>
</organism>
<evidence type="ECO:0000256" key="12">
    <source>
        <dbReference type="ARBA" id="ARBA00022989"/>
    </source>
</evidence>
<evidence type="ECO:0000256" key="6">
    <source>
        <dbReference type="ARBA" id="ARBA00022723"/>
    </source>
</evidence>
<reference evidence="20 21" key="1">
    <citation type="submission" date="2018-07" db="EMBL/GenBank/DDBJ databases">
        <title>A high quality draft genome assembly of the barn swallow (H. rustica rustica).</title>
        <authorList>
            <person name="Formenti G."/>
            <person name="Chiara M."/>
            <person name="Poveda L."/>
            <person name="Francoijs K.-J."/>
            <person name="Bonisoli-Alquati A."/>
            <person name="Canova L."/>
            <person name="Gianfranceschi L."/>
            <person name="Horner D.S."/>
            <person name="Saino N."/>
        </authorList>
    </citation>
    <scope>NUCLEOTIDE SEQUENCE [LARGE SCALE GENOMIC DNA]</scope>
    <source>
        <strain evidence="20">Chelidonia</strain>
        <tissue evidence="20">Blood</tissue>
    </source>
</reference>
<dbReference type="FunFam" id="4.10.900.10:FF:000003">
    <property type="entry name" value="Desmoglein 1"/>
    <property type="match status" value="1"/>
</dbReference>
<evidence type="ECO:0000256" key="4">
    <source>
        <dbReference type="ARBA" id="ARBA00022685"/>
    </source>
</evidence>
<dbReference type="OrthoDB" id="8961010at2759"/>
<evidence type="ECO:0000256" key="3">
    <source>
        <dbReference type="ARBA" id="ARBA00022475"/>
    </source>
</evidence>
<evidence type="ECO:0000256" key="9">
    <source>
        <dbReference type="ARBA" id="ARBA00022837"/>
    </source>
</evidence>
<dbReference type="GO" id="GO:0007156">
    <property type="term" value="P:homophilic cell adhesion via plasma membrane adhesion molecules"/>
    <property type="evidence" value="ECO:0007669"/>
    <property type="project" value="InterPro"/>
</dbReference>
<keyword evidence="10 16" id="KW-0130">Cell adhesion</keyword>
<keyword evidence="13" id="KW-0472">Membrane</keyword>
<keyword evidence="12" id="KW-1133">Transmembrane helix</keyword>
<dbReference type="InterPro" id="IPR000233">
    <property type="entry name" value="Cadherin_Y-type_LIR"/>
</dbReference>
<evidence type="ECO:0000256" key="16">
    <source>
        <dbReference type="RuleBase" id="RU003318"/>
    </source>
</evidence>
<feature type="region of interest" description="Disordered" evidence="18">
    <location>
        <begin position="1199"/>
        <end position="1233"/>
    </location>
</feature>
<dbReference type="InterPro" id="IPR002126">
    <property type="entry name" value="Cadherin-like_dom"/>
</dbReference>
<dbReference type="Proteomes" id="UP000269221">
    <property type="component" value="Unassembled WGS sequence"/>
</dbReference>
<dbReference type="FunFam" id="2.60.40.60:FF:000083">
    <property type="entry name" value="Desmoglein 1"/>
    <property type="match status" value="1"/>
</dbReference>
<keyword evidence="4" id="KW-0165">Cleavage on pair of basic residues</keyword>
<evidence type="ECO:0000256" key="11">
    <source>
        <dbReference type="ARBA" id="ARBA00022949"/>
    </source>
</evidence>
<evidence type="ECO:0000259" key="19">
    <source>
        <dbReference type="PROSITE" id="PS50268"/>
    </source>
</evidence>
<dbReference type="FunFam" id="2.60.40.60:FF:000068">
    <property type="entry name" value="Desmoglein 1"/>
    <property type="match status" value="1"/>
</dbReference>
<feature type="region of interest" description="Disordered" evidence="18">
    <location>
        <begin position="742"/>
        <end position="804"/>
    </location>
</feature>
<dbReference type="SMART" id="SM00112">
    <property type="entry name" value="CA"/>
    <property type="match status" value="4"/>
</dbReference>
<dbReference type="FunFam" id="2.60.40.60:FF:000011">
    <property type="entry name" value="Cadherin 1"/>
    <property type="match status" value="1"/>
</dbReference>
<keyword evidence="14" id="KW-0325">Glycoprotein</keyword>
<feature type="compositionally biased region" description="Polar residues" evidence="18">
    <location>
        <begin position="1224"/>
        <end position="1233"/>
    </location>
</feature>
<keyword evidence="5 16" id="KW-0812">Transmembrane</keyword>
<accession>A0A3M0KQ94</accession>
<dbReference type="AlphaFoldDB" id="A0A3M0KQ94"/>
<dbReference type="PROSITE" id="PS50268">
    <property type="entry name" value="CADHERIN_2"/>
    <property type="match status" value="4"/>
</dbReference>
<evidence type="ECO:0000313" key="20">
    <source>
        <dbReference type="EMBL" id="RMC15462.1"/>
    </source>
</evidence>
<dbReference type="Gene3D" id="4.10.900.10">
    <property type="entry name" value="TCF3-CBD (Catenin binding domain)"/>
    <property type="match status" value="1"/>
</dbReference>
<comment type="subcellular location">
    <subcellularLocation>
        <location evidence="2">Cell junction</location>
        <location evidence="2">Desmosome</location>
    </subcellularLocation>
    <subcellularLocation>
        <location evidence="1 16">Cell membrane</location>
        <topology evidence="1 16">Single-pass type I membrane protein</topology>
    </subcellularLocation>
</comment>
<dbReference type="PROSITE" id="PS00232">
    <property type="entry name" value="CADHERIN_1"/>
    <property type="match status" value="2"/>
</dbReference>
<dbReference type="InterPro" id="IPR015919">
    <property type="entry name" value="Cadherin-like_sf"/>
</dbReference>
<dbReference type="PANTHER" id="PTHR24025:SF10">
    <property type="entry name" value="DESMOGLEIN-4"/>
    <property type="match status" value="1"/>
</dbReference>
<dbReference type="PRINTS" id="PR01819">
    <property type="entry name" value="DESMOGLEIN"/>
</dbReference>
<proteinExistence type="predicted"/>
<dbReference type="GO" id="GO:0005509">
    <property type="term" value="F:calcium ion binding"/>
    <property type="evidence" value="ECO:0007669"/>
    <property type="project" value="UniProtKB-UniRule"/>
</dbReference>
<dbReference type="InterPro" id="IPR020894">
    <property type="entry name" value="Cadherin_CS"/>
</dbReference>
<dbReference type="PRINTS" id="PR01818">
    <property type="entry name" value="DESMOCADHERN"/>
</dbReference>
<dbReference type="Pfam" id="PF00028">
    <property type="entry name" value="Cadherin"/>
    <property type="match status" value="3"/>
</dbReference>
<evidence type="ECO:0000256" key="2">
    <source>
        <dbReference type="ARBA" id="ARBA00004568"/>
    </source>
</evidence>
<evidence type="ECO:0000256" key="5">
    <source>
        <dbReference type="ARBA" id="ARBA00022692"/>
    </source>
</evidence>
<keyword evidence="21" id="KW-1185">Reference proteome</keyword>
<keyword evidence="7" id="KW-0732">Signal</keyword>
<evidence type="ECO:0000256" key="7">
    <source>
        <dbReference type="ARBA" id="ARBA00022729"/>
    </source>
</evidence>
<dbReference type="EMBL" id="QRBI01000104">
    <property type="protein sequence ID" value="RMC15462.1"/>
    <property type="molecule type" value="Genomic_DNA"/>
</dbReference>
<evidence type="ECO:0000256" key="15">
    <source>
        <dbReference type="PROSITE-ProRule" id="PRU00043"/>
    </source>
</evidence>
<keyword evidence="8" id="KW-0677">Repeat</keyword>
<dbReference type="Gene3D" id="2.60.40.60">
    <property type="entry name" value="Cadherins"/>
    <property type="match status" value="5"/>
</dbReference>